<dbReference type="Pfam" id="PF00109">
    <property type="entry name" value="ketoacyl-synt"/>
    <property type="match status" value="1"/>
</dbReference>
<dbReference type="GO" id="GO:0005737">
    <property type="term" value="C:cytoplasm"/>
    <property type="evidence" value="ECO:0007669"/>
    <property type="project" value="TreeGrafter"/>
</dbReference>
<dbReference type="Gene3D" id="3.30.70.3290">
    <property type="match status" value="1"/>
</dbReference>
<feature type="region of interest" description="Disordered" evidence="6">
    <location>
        <begin position="896"/>
        <end position="988"/>
    </location>
</feature>
<dbReference type="InterPro" id="IPR050091">
    <property type="entry name" value="PKS_NRPS_Biosynth_Enz"/>
</dbReference>
<dbReference type="InterPro" id="IPR015421">
    <property type="entry name" value="PyrdxlP-dep_Trfase_major"/>
</dbReference>
<dbReference type="CDD" id="cd00833">
    <property type="entry name" value="PKS"/>
    <property type="match status" value="1"/>
</dbReference>
<dbReference type="GO" id="GO:0004315">
    <property type="term" value="F:3-oxoacyl-[acyl-carrier-protein] synthase activity"/>
    <property type="evidence" value="ECO:0007669"/>
    <property type="project" value="InterPro"/>
</dbReference>
<evidence type="ECO:0000256" key="4">
    <source>
        <dbReference type="ARBA" id="ARBA00022679"/>
    </source>
</evidence>
<dbReference type="Pfam" id="PF00155">
    <property type="entry name" value="Aminotran_1_2"/>
    <property type="match status" value="1"/>
</dbReference>
<dbReference type="PANTHER" id="PTHR43775:SF37">
    <property type="entry name" value="SI:DKEY-61P9.11"/>
    <property type="match status" value="1"/>
</dbReference>
<dbReference type="KEGG" id="aser:Asera_00540"/>
<dbReference type="Gene3D" id="3.40.640.10">
    <property type="entry name" value="Type I PLP-dependent aspartate aminotransferase-like (Major domain)"/>
    <property type="match status" value="1"/>
</dbReference>
<dbReference type="PROSITE" id="PS00599">
    <property type="entry name" value="AA_TRANSFER_CLASS_2"/>
    <property type="match status" value="1"/>
</dbReference>
<evidence type="ECO:0000256" key="5">
    <source>
        <dbReference type="ARBA" id="ARBA00022898"/>
    </source>
</evidence>
<dbReference type="SUPFAM" id="SSF47336">
    <property type="entry name" value="ACP-like"/>
    <property type="match status" value="1"/>
</dbReference>
<name>A0A810KUK5_9ACTN</name>
<dbReference type="CDD" id="cd06454">
    <property type="entry name" value="KBL_like"/>
    <property type="match status" value="1"/>
</dbReference>
<dbReference type="GO" id="GO:0004312">
    <property type="term" value="F:fatty acid synthase activity"/>
    <property type="evidence" value="ECO:0007669"/>
    <property type="project" value="TreeGrafter"/>
</dbReference>
<dbReference type="SMART" id="SM00827">
    <property type="entry name" value="PKS_AT"/>
    <property type="match status" value="1"/>
</dbReference>
<dbReference type="PANTHER" id="PTHR43775">
    <property type="entry name" value="FATTY ACID SYNTHASE"/>
    <property type="match status" value="1"/>
</dbReference>
<keyword evidence="5" id="KW-0663">Pyridoxal phosphate</keyword>
<feature type="compositionally biased region" description="Low complexity" evidence="6">
    <location>
        <begin position="1151"/>
        <end position="1160"/>
    </location>
</feature>
<comment type="cofactor">
    <cofactor evidence="1">
        <name>pyridoxal 5'-phosphate</name>
        <dbReference type="ChEBI" id="CHEBI:597326"/>
    </cofactor>
</comment>
<dbReference type="InterPro" id="IPR018201">
    <property type="entry name" value="Ketoacyl_synth_AS"/>
</dbReference>
<dbReference type="InterPro" id="IPR014031">
    <property type="entry name" value="Ketoacyl_synth_C"/>
</dbReference>
<dbReference type="InterPro" id="IPR016035">
    <property type="entry name" value="Acyl_Trfase/lysoPLipase"/>
</dbReference>
<dbReference type="GO" id="GO:0071770">
    <property type="term" value="P:DIM/DIP cell wall layer assembly"/>
    <property type="evidence" value="ECO:0007669"/>
    <property type="project" value="TreeGrafter"/>
</dbReference>
<accession>A0A810KUK5</accession>
<dbReference type="InterPro" id="IPR020806">
    <property type="entry name" value="PKS_PP-bd"/>
</dbReference>
<evidence type="ECO:0000256" key="3">
    <source>
        <dbReference type="ARBA" id="ARBA00022553"/>
    </source>
</evidence>
<dbReference type="GO" id="GO:0005886">
    <property type="term" value="C:plasma membrane"/>
    <property type="evidence" value="ECO:0007669"/>
    <property type="project" value="TreeGrafter"/>
</dbReference>
<keyword evidence="4" id="KW-0808">Transferase</keyword>
<keyword evidence="2" id="KW-0596">Phosphopantetheine</keyword>
<evidence type="ECO:0000256" key="6">
    <source>
        <dbReference type="SAM" id="MobiDB-lite"/>
    </source>
</evidence>
<dbReference type="SUPFAM" id="SSF52151">
    <property type="entry name" value="FabD/lysophospholipase-like"/>
    <property type="match status" value="1"/>
</dbReference>
<sequence>MRDIAIIGMSCRFPGARDLTDFWRLASSTERQFRPVPAARWDHSRYFDPDDRRSDSKSYTDRVAYLDRVDEFDAVHYRMSPRRVRNTDPQHRLLLDVAREAVQDAGWERRPYDAVNTGVYFALSSAEFNQLTPGAAGIDPYAVPGSLLNMAAATVSQHFDLGGPSFTVDSACSSGLTALHEAVTALRAEVCTEALVGGAYLSLAPVGLVGFSRVGALSTAGVCRPFDRRADGFVLGEGVGVVVLRPLAAALAAGDRVYAVIRGIGCSNDGTADGPMTPREDGQVRAMTRAYSDAGVAPGSVGLIEAHGTATVVGDRVELSSLTRVRAGDDAARPVPPAYLTSIKALVGHALTASGLASLIKTTLALHHGTIPPQPATDVEDAARLERAGLRLPATAVPWPADPATPRRAGINSFGFGGTNVHVVLEEAPEPPAPEPAEPRPELFVFTAGTIERLDGYLRRFLDWADREGLGTADDLTRLAATLGTRRPLRARLAIVAASWAELRARIEAALPRLAGTDTGRLDDGVYLARSTVRDAARVVAFVYPGQGSQRPDMLRDLYDRFPVFAAAANRLDDRVRTGSGFSALDAVYGADADTEAGRHRLTGTDVCQPALGILGVAATRLLARCGVTPDVALGHSVGEFPAAVAAGALPDDAAVTMMARRGAAMRAAEATERGGMLAVQAGPDRVAELLDGIAGLWPACYNHPRQTVVAGTVAALAEFEQRLAAERIGSQPLTVSNAFHTPLLDSARDEIRAAVPAAAILPPTRTFVSSVSGTGGAQPAELAELWRRHAGAPVRFADAARTAYQAGARIFVQVLGGSALLRTVRQNLRDRTDCHYVSVTGEGPDDARSFLTGLAQLVTLGVDVDGSGITAAPGRLLSPPVTPLANRSYPTPPWPDVDAFLHPETDPAGQLAGRTGAGDPAGFRSNGATVPVRPGPPAADATAGAPNAAGRPKPPQAPAGSRPPDASSARAGSRPTQVPVAASQEDQPVSELVNLFREQIALLRSLDPGATNASRAAAEPDRPQPDAATADRRLVGAADPRLVAAAADPRPVATPAPGSAVMSGRDEVATVVYREVARISAFPVDHFTGTELLVQELGFDSLMVTELLSALTRVWPALAGAGTDLPARPTLREMVDAIAEIVRPGDTVPAAAAALGGHPPAAPTPDPTPPAVSEPRPTEPGPGAVTPERGLADMPELAGHDEELARLGRNPYFLTHEGNARQTTRIDGQELVSFSSYNYLGLSGHPQVNEAVFEAVRRYGTSVSASRFLSGNRPLHDELEVELAALLGAEACLAMVSGHATNVSVIGHLVGPGDLIVHDELAHDSILQGCALSGATRRPFAHNDPAALDAVLGRHRPRHRRCLVVVEGVYSMDGDIAQLPELIAVKQRRGALLMVDEAHSIGTVGAHGGGIGEHFDVDRSTVDIWSGTLSKSLASCGGYVAGARTLIEYLRYTVPGFVYSVGMTPANTAAALGALRAMRAEPARLARLTANSRLFLDLARKAGIDTGTSRDSPVVPCIVGDSARSLALCHALFDRGISVNPIMYPGVPEELARLRFFVTSEHTTEQLERTVQVVAEELGRLRTPLAPTPA</sequence>
<dbReference type="InterPro" id="IPR014030">
    <property type="entry name" value="Ketoacyl_synth_N"/>
</dbReference>
<keyword evidence="9" id="KW-1185">Reference proteome</keyword>
<dbReference type="RefSeq" id="WP_084131036.1">
    <property type="nucleotide sequence ID" value="NZ_AP023354.1"/>
</dbReference>
<dbReference type="GO" id="GO:0030170">
    <property type="term" value="F:pyridoxal phosphate binding"/>
    <property type="evidence" value="ECO:0007669"/>
    <property type="project" value="InterPro"/>
</dbReference>
<dbReference type="InterPro" id="IPR016036">
    <property type="entry name" value="Malonyl_transacylase_ACP-bd"/>
</dbReference>
<reference evidence="8" key="1">
    <citation type="submission" date="2020-08" db="EMBL/GenBank/DDBJ databases">
        <title>Whole genome shotgun sequence of Actinocatenispora sera NBRC 101916.</title>
        <authorList>
            <person name="Komaki H."/>
            <person name="Tamura T."/>
        </authorList>
    </citation>
    <scope>NUCLEOTIDE SEQUENCE</scope>
    <source>
        <strain evidence="8">NBRC 101916</strain>
    </source>
</reference>
<dbReference type="GO" id="GO:0031177">
    <property type="term" value="F:phosphopantetheine binding"/>
    <property type="evidence" value="ECO:0007669"/>
    <property type="project" value="InterPro"/>
</dbReference>
<evidence type="ECO:0000313" key="9">
    <source>
        <dbReference type="Proteomes" id="UP000680750"/>
    </source>
</evidence>
<evidence type="ECO:0000259" key="7">
    <source>
        <dbReference type="PROSITE" id="PS52004"/>
    </source>
</evidence>
<dbReference type="OrthoDB" id="9778690at2"/>
<dbReference type="SMART" id="SM00825">
    <property type="entry name" value="PKS_KS"/>
    <property type="match status" value="1"/>
</dbReference>
<feature type="region of interest" description="Disordered" evidence="6">
    <location>
        <begin position="1151"/>
        <end position="1191"/>
    </location>
</feature>
<evidence type="ECO:0000313" key="8">
    <source>
        <dbReference type="EMBL" id="BCJ25946.1"/>
    </source>
</evidence>
<dbReference type="InterPro" id="IPR001227">
    <property type="entry name" value="Ac_transferase_dom_sf"/>
</dbReference>
<keyword evidence="3" id="KW-0597">Phosphoprotein</keyword>
<protein>
    <recommendedName>
        <fullName evidence="7">Ketosynthase family 3 (KS3) domain-containing protein</fullName>
    </recommendedName>
</protein>
<dbReference type="InterPro" id="IPR015422">
    <property type="entry name" value="PyrdxlP-dep_Trfase_small"/>
</dbReference>
<dbReference type="InterPro" id="IPR015424">
    <property type="entry name" value="PyrdxlP-dep_Trfase"/>
</dbReference>
<dbReference type="Pfam" id="PF02801">
    <property type="entry name" value="Ketoacyl-synt_C"/>
    <property type="match status" value="1"/>
</dbReference>
<dbReference type="PROSITE" id="PS52004">
    <property type="entry name" value="KS3_2"/>
    <property type="match status" value="1"/>
</dbReference>
<dbReference type="Proteomes" id="UP000680750">
    <property type="component" value="Chromosome"/>
</dbReference>
<dbReference type="InterPro" id="IPR014043">
    <property type="entry name" value="Acyl_transferase_dom"/>
</dbReference>
<dbReference type="InterPro" id="IPR036736">
    <property type="entry name" value="ACP-like_sf"/>
</dbReference>
<dbReference type="Gene3D" id="3.40.47.10">
    <property type="match status" value="1"/>
</dbReference>
<dbReference type="SUPFAM" id="SSF55048">
    <property type="entry name" value="Probable ACP-binding domain of malonyl-CoA ACP transacylase"/>
    <property type="match status" value="1"/>
</dbReference>
<organism evidence="8 9">
    <name type="scientific">Actinocatenispora sera</name>
    <dbReference type="NCBI Taxonomy" id="390989"/>
    <lineage>
        <taxon>Bacteria</taxon>
        <taxon>Bacillati</taxon>
        <taxon>Actinomycetota</taxon>
        <taxon>Actinomycetes</taxon>
        <taxon>Micromonosporales</taxon>
        <taxon>Micromonosporaceae</taxon>
        <taxon>Actinocatenispora</taxon>
    </lineage>
</organism>
<dbReference type="InterPro" id="IPR020841">
    <property type="entry name" value="PKS_Beta-ketoAc_synthase_dom"/>
</dbReference>
<dbReference type="PROSITE" id="PS00012">
    <property type="entry name" value="PHOSPHOPANTETHEINE"/>
    <property type="match status" value="1"/>
</dbReference>
<feature type="domain" description="Ketosynthase family 3 (KS3)" evidence="7">
    <location>
        <begin position="1"/>
        <end position="427"/>
    </location>
</feature>
<dbReference type="Gene3D" id="1.10.1200.10">
    <property type="entry name" value="ACP-like"/>
    <property type="match status" value="1"/>
</dbReference>
<dbReference type="EMBL" id="AP023354">
    <property type="protein sequence ID" value="BCJ25946.1"/>
    <property type="molecule type" value="Genomic_DNA"/>
</dbReference>
<dbReference type="InterPro" id="IPR004839">
    <property type="entry name" value="Aminotransferase_I/II_large"/>
</dbReference>
<dbReference type="Pfam" id="PF00698">
    <property type="entry name" value="Acyl_transf_1"/>
    <property type="match status" value="1"/>
</dbReference>
<dbReference type="SUPFAM" id="SSF53901">
    <property type="entry name" value="Thiolase-like"/>
    <property type="match status" value="1"/>
</dbReference>
<evidence type="ECO:0000256" key="2">
    <source>
        <dbReference type="ARBA" id="ARBA00022450"/>
    </source>
</evidence>
<dbReference type="Gene3D" id="3.40.366.10">
    <property type="entry name" value="Malonyl-Coenzyme A Acyl Carrier Protein, domain 2"/>
    <property type="match status" value="1"/>
</dbReference>
<dbReference type="Pfam" id="PF16197">
    <property type="entry name" value="KAsynt_C_assoc"/>
    <property type="match status" value="1"/>
</dbReference>
<feature type="compositionally biased region" description="Pro residues" evidence="6">
    <location>
        <begin position="1161"/>
        <end position="1173"/>
    </location>
</feature>
<proteinExistence type="predicted"/>
<dbReference type="SMART" id="SM00823">
    <property type="entry name" value="PKS_PP"/>
    <property type="match status" value="1"/>
</dbReference>
<dbReference type="InterPro" id="IPR032821">
    <property type="entry name" value="PKS_assoc"/>
</dbReference>
<dbReference type="Gene3D" id="3.90.1150.10">
    <property type="entry name" value="Aspartate Aminotransferase, domain 1"/>
    <property type="match status" value="1"/>
</dbReference>
<dbReference type="InterPro" id="IPR016039">
    <property type="entry name" value="Thiolase-like"/>
</dbReference>
<dbReference type="InterPro" id="IPR006162">
    <property type="entry name" value="Ppantetheine_attach_site"/>
</dbReference>
<gene>
    <name evidence="8" type="ORF">Asera_00540</name>
</gene>
<feature type="compositionally biased region" description="Low complexity" evidence="6">
    <location>
        <begin position="939"/>
        <end position="952"/>
    </location>
</feature>
<dbReference type="SUPFAM" id="SSF53383">
    <property type="entry name" value="PLP-dependent transferases"/>
    <property type="match status" value="1"/>
</dbReference>
<dbReference type="GO" id="GO:0006633">
    <property type="term" value="P:fatty acid biosynthetic process"/>
    <property type="evidence" value="ECO:0007669"/>
    <property type="project" value="InterPro"/>
</dbReference>
<dbReference type="InterPro" id="IPR001917">
    <property type="entry name" value="Aminotrans_II_pyridoxalP_BS"/>
</dbReference>
<dbReference type="PROSITE" id="PS00606">
    <property type="entry name" value="KS3_1"/>
    <property type="match status" value="1"/>
</dbReference>
<evidence type="ECO:0000256" key="1">
    <source>
        <dbReference type="ARBA" id="ARBA00001933"/>
    </source>
</evidence>